<dbReference type="EMBL" id="JAHRID010000009">
    <property type="protein sequence ID" value="MBV2130828.1"/>
    <property type="molecule type" value="Genomic_DNA"/>
</dbReference>
<reference evidence="5 6" key="1">
    <citation type="submission" date="2021-06" db="EMBL/GenBank/DDBJ databases">
        <title>Rheinheimera indica sp. nov., isolated from deep-sea sediment.</title>
        <authorList>
            <person name="Wang Z."/>
            <person name="Zhang X.-Y."/>
        </authorList>
    </citation>
    <scope>NUCLEOTIDE SEQUENCE [LARGE SCALE GENOMIC DNA]</scope>
    <source>
        <strain evidence="5 6">SM2107</strain>
    </source>
</reference>
<comment type="caution">
    <text evidence="5">The sequence shown here is derived from an EMBL/GenBank/DDBJ whole genome shotgun (WGS) entry which is preliminary data.</text>
</comment>
<evidence type="ECO:0000259" key="4">
    <source>
        <dbReference type="SMART" id="SM00062"/>
    </source>
</evidence>
<dbReference type="InterPro" id="IPR001638">
    <property type="entry name" value="Solute-binding_3/MltF_N"/>
</dbReference>
<dbReference type="SMART" id="SM00062">
    <property type="entry name" value="PBPb"/>
    <property type="match status" value="1"/>
</dbReference>
<name>A0ABS6MPR4_9GAMM</name>
<feature type="chain" id="PRO_5045128815" evidence="3">
    <location>
        <begin position="17"/>
        <end position="234"/>
    </location>
</feature>
<feature type="signal peptide" evidence="3">
    <location>
        <begin position="1"/>
        <end position="16"/>
    </location>
</feature>
<comment type="similarity">
    <text evidence="1">Belongs to the bacterial solute-binding protein 3 family.</text>
</comment>
<evidence type="ECO:0000256" key="3">
    <source>
        <dbReference type="SAM" id="SignalP"/>
    </source>
</evidence>
<keyword evidence="6" id="KW-1185">Reference proteome</keyword>
<accession>A0ABS6MPR4</accession>
<proteinExistence type="inferred from homology"/>
<evidence type="ECO:0000256" key="2">
    <source>
        <dbReference type="ARBA" id="ARBA00022729"/>
    </source>
</evidence>
<evidence type="ECO:0000256" key="1">
    <source>
        <dbReference type="ARBA" id="ARBA00010333"/>
    </source>
</evidence>
<keyword evidence="2 3" id="KW-0732">Signal</keyword>
<dbReference type="Proteomes" id="UP000704611">
    <property type="component" value="Unassembled WGS sequence"/>
</dbReference>
<evidence type="ECO:0000313" key="6">
    <source>
        <dbReference type="Proteomes" id="UP000704611"/>
    </source>
</evidence>
<dbReference type="PANTHER" id="PTHR35936:SF25">
    <property type="entry name" value="ABC TRANSPORTER SUBSTRATE-BINDING PROTEIN"/>
    <property type="match status" value="1"/>
</dbReference>
<evidence type="ECO:0000313" key="5">
    <source>
        <dbReference type="EMBL" id="MBV2130828.1"/>
    </source>
</evidence>
<gene>
    <name evidence="5" type="ORF">KQY15_17155</name>
</gene>
<organism evidence="5 6">
    <name type="scientific">Arsukibacterium indicum</name>
    <dbReference type="NCBI Taxonomy" id="2848612"/>
    <lineage>
        <taxon>Bacteria</taxon>
        <taxon>Pseudomonadati</taxon>
        <taxon>Pseudomonadota</taxon>
        <taxon>Gammaproteobacteria</taxon>
        <taxon>Chromatiales</taxon>
        <taxon>Chromatiaceae</taxon>
        <taxon>Arsukibacterium</taxon>
    </lineage>
</organism>
<dbReference type="PANTHER" id="PTHR35936">
    <property type="entry name" value="MEMBRANE-BOUND LYTIC MUREIN TRANSGLYCOSYLASE F"/>
    <property type="match status" value="1"/>
</dbReference>
<feature type="domain" description="Solute-binding protein family 3/N-terminal" evidence="4">
    <location>
        <begin position="20"/>
        <end position="234"/>
    </location>
</feature>
<protein>
    <submittedName>
        <fullName evidence="5">Transporter substrate-binding domain-containing protein</fullName>
    </submittedName>
</protein>
<sequence length="234" mass="26672">MRIVLLSFLFAWQVFAAPKTLQVAVNIGPPWAYYQEDEGVTGIDVEIIRHIFSTMGYNTEFQLLGYNRLIKEFNEGKYDVASPAAFPPEHGHLTQTYLPFEDVAVSLKSENHTIDSIADLAEKNIIAYQFAQSVLGEEFANVVQDANYLEIAERELQLKLLVNHRTDVVIGERRLLVYIMQQHFPGQQLAIHPIFNTTSYGAIIKDSALQQQFDEQLSKLKASGHYDEILNKWP</sequence>
<dbReference type="Pfam" id="PF00497">
    <property type="entry name" value="SBP_bac_3"/>
    <property type="match status" value="1"/>
</dbReference>